<evidence type="ECO:0000313" key="2">
    <source>
        <dbReference type="Proteomes" id="UP000275579"/>
    </source>
</evidence>
<dbReference type="EMBL" id="CP029042">
    <property type="protein sequence ID" value="AZS76000.1"/>
    <property type="molecule type" value="Genomic_DNA"/>
</dbReference>
<sequence>MWSCHECTELYKAMKRAPEVVDAAREAGEPGVDHDPLDTVVSTQIRLARHIATHHASDVPAIDPSCDRCTFDEKRQMPAVLVLEHRARHVFAPPSIAGLL</sequence>
<proteinExistence type="predicted"/>
<dbReference type="AlphaFoldDB" id="A0A3Q9KER9"/>
<accession>A0A3Q9KER9</accession>
<evidence type="ECO:0000313" key="1">
    <source>
        <dbReference type="EMBL" id="AZS76000.1"/>
    </source>
</evidence>
<reference evidence="1 2" key="1">
    <citation type="submission" date="2018-04" db="EMBL/GenBank/DDBJ databases">
        <title>Complete genome sequences of Streptomyces lydicus strain WYEC and characterization of antagonistic properties of biological control agents.</title>
        <authorList>
            <person name="Mariita R.M."/>
            <person name="Sello J.K."/>
        </authorList>
    </citation>
    <scope>NUCLEOTIDE SEQUENCE [LARGE SCALE GENOMIC DNA]</scope>
    <source>
        <strain evidence="1 2">WYEC 108</strain>
    </source>
</reference>
<gene>
    <name evidence="1" type="ORF">DDE74_38615</name>
</gene>
<dbReference type="Proteomes" id="UP000275579">
    <property type="component" value="Chromosome"/>
</dbReference>
<name>A0A3Q9KER9_9ACTN</name>
<organism evidence="1 2">
    <name type="scientific">Streptomyces lydicus</name>
    <dbReference type="NCBI Taxonomy" id="47763"/>
    <lineage>
        <taxon>Bacteria</taxon>
        <taxon>Bacillati</taxon>
        <taxon>Actinomycetota</taxon>
        <taxon>Actinomycetes</taxon>
        <taxon>Kitasatosporales</taxon>
        <taxon>Streptomycetaceae</taxon>
        <taxon>Streptomyces</taxon>
    </lineage>
</organism>
<protein>
    <submittedName>
        <fullName evidence="1">Uncharacterized protein</fullName>
    </submittedName>
</protein>